<name>A0A803N1T2_CHEQI</name>
<reference evidence="4" key="1">
    <citation type="journal article" date="2017" name="Nature">
        <title>The genome of Chenopodium quinoa.</title>
        <authorList>
            <person name="Jarvis D.E."/>
            <person name="Ho Y.S."/>
            <person name="Lightfoot D.J."/>
            <person name="Schmoeckel S.M."/>
            <person name="Li B."/>
            <person name="Borm T.J.A."/>
            <person name="Ohyanagi H."/>
            <person name="Mineta K."/>
            <person name="Michell C.T."/>
            <person name="Saber N."/>
            <person name="Kharbatia N.M."/>
            <person name="Rupper R.R."/>
            <person name="Sharp A.R."/>
            <person name="Dally N."/>
            <person name="Boughton B.A."/>
            <person name="Woo Y.H."/>
            <person name="Gao G."/>
            <person name="Schijlen E.G.W.M."/>
            <person name="Guo X."/>
            <person name="Momin A.A."/>
            <person name="Negrao S."/>
            <person name="Al-Babili S."/>
            <person name="Gehring C."/>
            <person name="Roessner U."/>
            <person name="Jung C."/>
            <person name="Murphy K."/>
            <person name="Arold S.T."/>
            <person name="Gojobori T."/>
            <person name="van der Linden C.G."/>
            <person name="van Loo E.N."/>
            <person name="Jellen E.N."/>
            <person name="Maughan P.J."/>
            <person name="Tester M."/>
        </authorList>
    </citation>
    <scope>NUCLEOTIDE SEQUENCE [LARGE SCALE GENOMIC DNA]</scope>
    <source>
        <strain evidence="4">cv. PI 614886</strain>
    </source>
</reference>
<dbReference type="Pfam" id="PF14392">
    <property type="entry name" value="zf-CCHC_4"/>
    <property type="match status" value="1"/>
</dbReference>
<dbReference type="PANTHER" id="PTHR31286">
    <property type="entry name" value="GLYCINE-RICH CELL WALL STRUCTURAL PROTEIN 1.8-LIKE"/>
    <property type="match status" value="1"/>
</dbReference>
<dbReference type="PROSITE" id="PS50158">
    <property type="entry name" value="ZF_CCHC"/>
    <property type="match status" value="1"/>
</dbReference>
<evidence type="ECO:0000259" key="3">
    <source>
        <dbReference type="PROSITE" id="PS50158"/>
    </source>
</evidence>
<dbReference type="GO" id="GO:0008270">
    <property type="term" value="F:zinc ion binding"/>
    <property type="evidence" value="ECO:0007669"/>
    <property type="project" value="UniProtKB-KW"/>
</dbReference>
<dbReference type="OMA" id="RICVLID"/>
<dbReference type="EnsemblPlants" id="AUR62039022-RA">
    <property type="protein sequence ID" value="AUR62039022-RA:cds"/>
    <property type="gene ID" value="AUR62039022"/>
</dbReference>
<dbReference type="Proteomes" id="UP000596660">
    <property type="component" value="Unplaced"/>
</dbReference>
<evidence type="ECO:0000313" key="4">
    <source>
        <dbReference type="EnsemblPlants" id="AUR62039022-RA:cds"/>
    </source>
</evidence>
<evidence type="ECO:0000313" key="5">
    <source>
        <dbReference type="Proteomes" id="UP000596660"/>
    </source>
</evidence>
<dbReference type="InterPro" id="IPR001878">
    <property type="entry name" value="Znf_CCHC"/>
</dbReference>
<dbReference type="AlphaFoldDB" id="A0A803N1T2"/>
<dbReference type="InterPro" id="IPR025558">
    <property type="entry name" value="DUF4283"/>
</dbReference>
<protein>
    <recommendedName>
        <fullName evidence="3">CCHC-type domain-containing protein</fullName>
    </recommendedName>
</protein>
<dbReference type="InterPro" id="IPR025836">
    <property type="entry name" value="Zn_knuckle_CX2CX4HX4C"/>
</dbReference>
<dbReference type="Gramene" id="AUR62039022-RA">
    <property type="protein sequence ID" value="AUR62039022-RA:cds"/>
    <property type="gene ID" value="AUR62039022"/>
</dbReference>
<dbReference type="InterPro" id="IPR040256">
    <property type="entry name" value="At4g02000-like"/>
</dbReference>
<proteinExistence type="predicted"/>
<feature type="region of interest" description="Disordered" evidence="2">
    <location>
        <begin position="240"/>
        <end position="280"/>
    </location>
</feature>
<evidence type="ECO:0000256" key="1">
    <source>
        <dbReference type="PROSITE-ProRule" id="PRU00047"/>
    </source>
</evidence>
<organism evidence="4 5">
    <name type="scientific">Chenopodium quinoa</name>
    <name type="common">Quinoa</name>
    <dbReference type="NCBI Taxonomy" id="63459"/>
    <lineage>
        <taxon>Eukaryota</taxon>
        <taxon>Viridiplantae</taxon>
        <taxon>Streptophyta</taxon>
        <taxon>Embryophyta</taxon>
        <taxon>Tracheophyta</taxon>
        <taxon>Spermatophyta</taxon>
        <taxon>Magnoliopsida</taxon>
        <taxon>eudicotyledons</taxon>
        <taxon>Gunneridae</taxon>
        <taxon>Pentapetalae</taxon>
        <taxon>Caryophyllales</taxon>
        <taxon>Chenopodiaceae</taxon>
        <taxon>Chenopodioideae</taxon>
        <taxon>Atripliceae</taxon>
        <taxon>Chenopodium</taxon>
    </lineage>
</organism>
<sequence length="317" mass="35739">MDTLLNLNKEDSGIDWEDDGRGEEEAQIELAVVGKIHTSRNVNANALINNMRRIWNPKHGCEANLIGEKTFYFQFHHLKDKQFVMDSQPWHFDHHLMILDDVKGSFLAMDKSDVIGINKSFRICVLIDVNKSLTNMVELKTGRGPIAVHTKYEKLHVFCYICGLLGHGEKDCDDNVITRKFSEKLWVSTPWKATKNEVVSDEGELSNAVRRLFITKNPKENAAEGNKRVEDGGVMGQVSNIISEPGSSEEEKGELESGITTREEVCRESGDKGGGLTSKEGKVSFEKKGVEIKVQVMKQSTKQAYYAYLMRRELRGG</sequence>
<dbReference type="Pfam" id="PF14111">
    <property type="entry name" value="DUF4283"/>
    <property type="match status" value="1"/>
</dbReference>
<keyword evidence="5" id="KW-1185">Reference proteome</keyword>
<keyword evidence="1" id="KW-0479">Metal-binding</keyword>
<accession>A0A803N1T2</accession>
<feature type="domain" description="CCHC-type" evidence="3">
    <location>
        <begin position="159"/>
        <end position="172"/>
    </location>
</feature>
<keyword evidence="1" id="KW-0863">Zinc-finger</keyword>
<reference evidence="4" key="2">
    <citation type="submission" date="2021-03" db="UniProtKB">
        <authorList>
            <consortium name="EnsemblPlants"/>
        </authorList>
    </citation>
    <scope>IDENTIFICATION</scope>
</reference>
<dbReference type="GO" id="GO:0003676">
    <property type="term" value="F:nucleic acid binding"/>
    <property type="evidence" value="ECO:0007669"/>
    <property type="project" value="InterPro"/>
</dbReference>
<evidence type="ECO:0000256" key="2">
    <source>
        <dbReference type="SAM" id="MobiDB-lite"/>
    </source>
</evidence>
<feature type="compositionally biased region" description="Basic and acidic residues" evidence="2">
    <location>
        <begin position="261"/>
        <end position="271"/>
    </location>
</feature>
<keyword evidence="1" id="KW-0862">Zinc</keyword>
<dbReference type="PANTHER" id="PTHR31286:SF167">
    <property type="entry name" value="OS09G0268800 PROTEIN"/>
    <property type="match status" value="1"/>
</dbReference>